<name>A0AC35UCB5_9BILA</name>
<proteinExistence type="predicted"/>
<evidence type="ECO:0000313" key="1">
    <source>
        <dbReference type="Proteomes" id="UP000095286"/>
    </source>
</evidence>
<organism evidence="1 2">
    <name type="scientific">Rhabditophanes sp. KR3021</name>
    <dbReference type="NCBI Taxonomy" id="114890"/>
    <lineage>
        <taxon>Eukaryota</taxon>
        <taxon>Metazoa</taxon>
        <taxon>Ecdysozoa</taxon>
        <taxon>Nematoda</taxon>
        <taxon>Chromadorea</taxon>
        <taxon>Rhabditida</taxon>
        <taxon>Tylenchina</taxon>
        <taxon>Panagrolaimomorpha</taxon>
        <taxon>Strongyloidoidea</taxon>
        <taxon>Alloionematidae</taxon>
        <taxon>Rhabditophanes</taxon>
    </lineage>
</organism>
<dbReference type="WBParaSite" id="RSKR_0000983900.1">
    <property type="protein sequence ID" value="RSKR_0000983900.1"/>
    <property type="gene ID" value="RSKR_0000983900"/>
</dbReference>
<reference evidence="2" key="1">
    <citation type="submission" date="2016-11" db="UniProtKB">
        <authorList>
            <consortium name="WormBaseParasite"/>
        </authorList>
    </citation>
    <scope>IDENTIFICATION</scope>
    <source>
        <strain evidence="2">KR3021</strain>
    </source>
</reference>
<evidence type="ECO:0000313" key="2">
    <source>
        <dbReference type="WBParaSite" id="RSKR_0000983900.1"/>
    </source>
</evidence>
<protein>
    <submittedName>
        <fullName evidence="2">Amiloride-sensitive sodium channel subunit gamma</fullName>
    </submittedName>
</protein>
<accession>A0AC35UCB5</accession>
<sequence length="320" mass="37053">METNHIKDGSEHTPSSEDLSKEDDESKKDLIYSEDELLQINQRISLRVYDDESKEFTSLTTYHGMVRIYNSATWPSLIFWCLVVVTCVTLFMIHCGLLLTYYNSHPTFIKETLYNRAHMDVSPTITICKRYFQDPKKVKEYNVTKVAAFFLRGVVAKEFIITNYPAEYREWASYEEQFKERNGFNFSISQYLLDTSKLEPVLANETASIKINWQHSMTKIQRQSKKITAVDLLSLVAGSMGLFLGMSCVTLLEIFMYLFKSVWGMINNARHKSYLESTIGEKVSHYIKHPNEREGSYESIVITHQTPIHASDKNCNVPKI</sequence>
<dbReference type="Proteomes" id="UP000095286">
    <property type="component" value="Unplaced"/>
</dbReference>